<keyword evidence="1" id="KW-0812">Transmembrane</keyword>
<accession>A0A8S5NKU2</accession>
<keyword evidence="1" id="KW-0472">Membrane</keyword>
<feature type="transmembrane region" description="Helical" evidence="1">
    <location>
        <begin position="7"/>
        <end position="28"/>
    </location>
</feature>
<name>A0A8S5NKU2_9CAUD</name>
<sequence>MTFIQKVLEIFCILQFAIIIYVAFYTFLYL</sequence>
<evidence type="ECO:0000313" key="2">
    <source>
        <dbReference type="EMBL" id="DAD95358.1"/>
    </source>
</evidence>
<reference evidence="2" key="1">
    <citation type="journal article" date="2021" name="Proc. Natl. Acad. Sci. U.S.A.">
        <title>A Catalog of Tens of Thousands of Viruses from Human Metagenomes Reveals Hidden Associations with Chronic Diseases.</title>
        <authorList>
            <person name="Tisza M.J."/>
            <person name="Buck C.B."/>
        </authorList>
    </citation>
    <scope>NUCLEOTIDE SEQUENCE</scope>
    <source>
        <strain evidence="2">CtsNK10</strain>
    </source>
</reference>
<protein>
    <submittedName>
        <fullName evidence="2">Triple QxxK/R motif-containing protein family</fullName>
    </submittedName>
</protein>
<proteinExistence type="predicted"/>
<keyword evidence="1" id="KW-1133">Transmembrane helix</keyword>
<evidence type="ECO:0000256" key="1">
    <source>
        <dbReference type="SAM" id="Phobius"/>
    </source>
</evidence>
<organism evidence="2">
    <name type="scientific">Podoviridae sp. ctsNK10</name>
    <dbReference type="NCBI Taxonomy" id="2826582"/>
    <lineage>
        <taxon>Viruses</taxon>
        <taxon>Duplodnaviria</taxon>
        <taxon>Heunggongvirae</taxon>
        <taxon>Uroviricota</taxon>
        <taxon>Caudoviricetes</taxon>
    </lineage>
</organism>
<dbReference type="EMBL" id="BK015191">
    <property type="protein sequence ID" value="DAD95358.1"/>
    <property type="molecule type" value="Genomic_DNA"/>
</dbReference>